<dbReference type="AlphaFoldDB" id="A0A821MUM9"/>
<feature type="non-terminal residue" evidence="2">
    <location>
        <position position="70"/>
    </location>
</feature>
<gene>
    <name evidence="1" type="ORF">OVN521_LOCUS50165</name>
    <name evidence="2" type="ORF">OVN521_LOCUS50898</name>
</gene>
<keyword evidence="3" id="KW-1185">Reference proteome</keyword>
<evidence type="ECO:0000313" key="2">
    <source>
        <dbReference type="EMBL" id="CAF4773164.1"/>
    </source>
</evidence>
<proteinExistence type="predicted"/>
<comment type="caution">
    <text evidence="2">The sequence shown here is derived from an EMBL/GenBank/DDBJ whole genome shotgun (WGS) entry which is preliminary data.</text>
</comment>
<protein>
    <submittedName>
        <fullName evidence="2">Uncharacterized protein</fullName>
    </submittedName>
</protein>
<feature type="non-terminal residue" evidence="2">
    <location>
        <position position="1"/>
    </location>
</feature>
<evidence type="ECO:0000313" key="3">
    <source>
        <dbReference type="Proteomes" id="UP000663866"/>
    </source>
</evidence>
<dbReference type="EMBL" id="CAJOBG010114031">
    <property type="protein sequence ID" value="CAF4751533.1"/>
    <property type="molecule type" value="Genomic_DNA"/>
</dbReference>
<dbReference type="Proteomes" id="UP000663866">
    <property type="component" value="Unassembled WGS sequence"/>
</dbReference>
<reference evidence="2" key="1">
    <citation type="submission" date="2021-02" db="EMBL/GenBank/DDBJ databases">
        <authorList>
            <person name="Nowell W R."/>
        </authorList>
    </citation>
    <scope>NUCLEOTIDE SEQUENCE</scope>
</reference>
<sequence length="70" mass="7847">DVYGIGNHFYVAKKLRSGQLHVINELVCSSSDKTLDKSDLSNYRNIIVYTSSSPLPDTVLQGEEFEPIML</sequence>
<accession>A0A821MUM9</accession>
<evidence type="ECO:0000313" key="1">
    <source>
        <dbReference type="EMBL" id="CAF4751533.1"/>
    </source>
</evidence>
<name>A0A821MUM9_9BILA</name>
<dbReference type="EMBL" id="CAJOBG010119647">
    <property type="protein sequence ID" value="CAF4773164.1"/>
    <property type="molecule type" value="Genomic_DNA"/>
</dbReference>
<organism evidence="2 3">
    <name type="scientific">Rotaria magnacalcarata</name>
    <dbReference type="NCBI Taxonomy" id="392030"/>
    <lineage>
        <taxon>Eukaryota</taxon>
        <taxon>Metazoa</taxon>
        <taxon>Spiralia</taxon>
        <taxon>Gnathifera</taxon>
        <taxon>Rotifera</taxon>
        <taxon>Eurotatoria</taxon>
        <taxon>Bdelloidea</taxon>
        <taxon>Philodinida</taxon>
        <taxon>Philodinidae</taxon>
        <taxon>Rotaria</taxon>
    </lineage>
</organism>